<dbReference type="GO" id="GO:0000030">
    <property type="term" value="F:mannosyltransferase activity"/>
    <property type="evidence" value="ECO:0007669"/>
    <property type="project" value="TreeGrafter"/>
</dbReference>
<feature type="transmembrane region" description="Helical" evidence="3">
    <location>
        <begin position="94"/>
        <end position="117"/>
    </location>
</feature>
<keyword evidence="3" id="KW-1133">Transmembrane helix</keyword>
<proteinExistence type="inferred from homology"/>
<keyword evidence="3" id="KW-0812">Transmembrane</keyword>
<feature type="non-terminal residue" evidence="4">
    <location>
        <position position="1"/>
    </location>
</feature>
<organism evidence="4 5">
    <name type="scientific">Aspergillus carbonarius (strain ITEM 5010)</name>
    <dbReference type="NCBI Taxonomy" id="602072"/>
    <lineage>
        <taxon>Eukaryota</taxon>
        <taxon>Fungi</taxon>
        <taxon>Dikarya</taxon>
        <taxon>Ascomycota</taxon>
        <taxon>Pezizomycotina</taxon>
        <taxon>Eurotiomycetes</taxon>
        <taxon>Eurotiomycetidae</taxon>
        <taxon>Eurotiales</taxon>
        <taxon>Aspergillaceae</taxon>
        <taxon>Aspergillus</taxon>
        <taxon>Aspergillus subgen. Circumdati</taxon>
    </lineage>
</organism>
<keyword evidence="5" id="KW-1185">Reference proteome</keyword>
<keyword evidence="2 4" id="KW-0808">Transferase</keyword>
<dbReference type="OrthoDB" id="3647at2759"/>
<dbReference type="VEuPathDB" id="FungiDB:ASPCADRAFT_37250"/>
<evidence type="ECO:0000313" key="4">
    <source>
        <dbReference type="EMBL" id="OOF89858.1"/>
    </source>
</evidence>
<accession>A0A1R3R5V2</accession>
<dbReference type="AlphaFoldDB" id="A0A1R3R5V2"/>
<comment type="similarity">
    <text evidence="1">Belongs to the glycosyltransferase 32 family.</text>
</comment>
<evidence type="ECO:0000256" key="1">
    <source>
        <dbReference type="ARBA" id="ARBA00009003"/>
    </source>
</evidence>
<evidence type="ECO:0000256" key="3">
    <source>
        <dbReference type="SAM" id="Phobius"/>
    </source>
</evidence>
<dbReference type="Proteomes" id="UP000188318">
    <property type="component" value="Unassembled WGS sequence"/>
</dbReference>
<dbReference type="OMA" id="ARYMILH"/>
<dbReference type="PANTHER" id="PTHR32385">
    <property type="entry name" value="MANNOSYL PHOSPHORYLINOSITOL CERAMIDE SYNTHASE"/>
    <property type="match status" value="1"/>
</dbReference>
<dbReference type="GO" id="GO:0051999">
    <property type="term" value="P:mannosyl-inositol phosphorylceramide biosynthetic process"/>
    <property type="evidence" value="ECO:0007669"/>
    <property type="project" value="TreeGrafter"/>
</dbReference>
<dbReference type="InterPro" id="IPR051706">
    <property type="entry name" value="Glycosyltransferase_domain"/>
</dbReference>
<dbReference type="GO" id="GO:0016020">
    <property type="term" value="C:membrane"/>
    <property type="evidence" value="ECO:0007669"/>
    <property type="project" value="GOC"/>
</dbReference>
<dbReference type="Gene3D" id="3.90.550.20">
    <property type="match status" value="1"/>
</dbReference>
<dbReference type="Pfam" id="PF04488">
    <property type="entry name" value="Gly_transf_sug"/>
    <property type="match status" value="1"/>
</dbReference>
<dbReference type="PANTHER" id="PTHR32385:SF15">
    <property type="entry name" value="INOSITOL PHOSPHOCERAMIDE MANNOSYLTRANSFERASE 1"/>
    <property type="match status" value="1"/>
</dbReference>
<reference evidence="5" key="1">
    <citation type="journal article" date="2017" name="Genome Biol.">
        <title>Comparative genomics reveals high biological diversity and specific adaptations in the industrially and medically important fungal genus Aspergillus.</title>
        <authorList>
            <person name="de Vries R.P."/>
            <person name="Riley R."/>
            <person name="Wiebenga A."/>
            <person name="Aguilar-Osorio G."/>
            <person name="Amillis S."/>
            <person name="Uchima C.A."/>
            <person name="Anderluh G."/>
            <person name="Asadollahi M."/>
            <person name="Askin M."/>
            <person name="Barry K."/>
            <person name="Battaglia E."/>
            <person name="Bayram O."/>
            <person name="Benocci T."/>
            <person name="Braus-Stromeyer S.A."/>
            <person name="Caldana C."/>
            <person name="Canovas D."/>
            <person name="Cerqueira G.C."/>
            <person name="Chen F."/>
            <person name="Chen W."/>
            <person name="Choi C."/>
            <person name="Clum A."/>
            <person name="Dos Santos R.A."/>
            <person name="Damasio A.R."/>
            <person name="Diallinas G."/>
            <person name="Emri T."/>
            <person name="Fekete E."/>
            <person name="Flipphi M."/>
            <person name="Freyberg S."/>
            <person name="Gallo A."/>
            <person name="Gournas C."/>
            <person name="Habgood R."/>
            <person name="Hainaut M."/>
            <person name="Harispe M.L."/>
            <person name="Henrissat B."/>
            <person name="Hilden K.S."/>
            <person name="Hope R."/>
            <person name="Hossain A."/>
            <person name="Karabika E."/>
            <person name="Karaffa L."/>
            <person name="Karanyi Z."/>
            <person name="Krasevec N."/>
            <person name="Kuo A."/>
            <person name="Kusch H."/>
            <person name="LaButti K."/>
            <person name="Lagendijk E.L."/>
            <person name="Lapidus A."/>
            <person name="Levasseur A."/>
            <person name="Lindquist E."/>
            <person name="Lipzen A."/>
            <person name="Logrieco A.F."/>
            <person name="MacCabe A."/>
            <person name="Maekelae M.R."/>
            <person name="Malavazi I."/>
            <person name="Melin P."/>
            <person name="Meyer V."/>
            <person name="Mielnichuk N."/>
            <person name="Miskei M."/>
            <person name="Molnar A.P."/>
            <person name="Mule G."/>
            <person name="Ngan C.Y."/>
            <person name="Orejas M."/>
            <person name="Orosz E."/>
            <person name="Ouedraogo J.P."/>
            <person name="Overkamp K.M."/>
            <person name="Park H.-S."/>
            <person name="Perrone G."/>
            <person name="Piumi F."/>
            <person name="Punt P.J."/>
            <person name="Ram A.F."/>
            <person name="Ramon A."/>
            <person name="Rauscher S."/>
            <person name="Record E."/>
            <person name="Riano-Pachon D.M."/>
            <person name="Robert V."/>
            <person name="Roehrig J."/>
            <person name="Ruller R."/>
            <person name="Salamov A."/>
            <person name="Salih N.S."/>
            <person name="Samson R.A."/>
            <person name="Sandor E."/>
            <person name="Sanguinetti M."/>
            <person name="Schuetze T."/>
            <person name="Sepcic K."/>
            <person name="Shelest E."/>
            <person name="Sherlock G."/>
            <person name="Sophianopoulou V."/>
            <person name="Squina F.M."/>
            <person name="Sun H."/>
            <person name="Susca A."/>
            <person name="Todd R.B."/>
            <person name="Tsang A."/>
            <person name="Unkles S.E."/>
            <person name="van de Wiele N."/>
            <person name="van Rossen-Uffink D."/>
            <person name="Oliveira J.V."/>
            <person name="Vesth T.C."/>
            <person name="Visser J."/>
            <person name="Yu J.-H."/>
            <person name="Zhou M."/>
            <person name="Andersen M.R."/>
            <person name="Archer D.B."/>
            <person name="Baker S.E."/>
            <person name="Benoit I."/>
            <person name="Brakhage A.A."/>
            <person name="Braus G.H."/>
            <person name="Fischer R."/>
            <person name="Frisvad J.C."/>
            <person name="Goldman G.H."/>
            <person name="Houbraken J."/>
            <person name="Oakley B."/>
            <person name="Pocsi I."/>
            <person name="Scazzocchio C."/>
            <person name="Seiboth B."/>
            <person name="vanKuyk P.A."/>
            <person name="Wortman J."/>
            <person name="Dyer P.S."/>
            <person name="Grigoriev I.V."/>
        </authorList>
    </citation>
    <scope>NUCLEOTIDE SEQUENCE [LARGE SCALE GENOMIC DNA]</scope>
    <source>
        <strain evidence="5">ITEM 5010</strain>
    </source>
</reference>
<sequence>FIEAHFAWFLPTYHEHLLPMQRADAFRYFVLWYYGGVYLDPDVGCQQPMGPLLRDTEALLRRSWPYGVSNDLVASTANHPFIMKVALSLHDHQWFFVPTYVMAFVSAGSMLVSRALAMWLRSVKEKPG</sequence>
<dbReference type="InterPro" id="IPR029044">
    <property type="entry name" value="Nucleotide-diphossugar_trans"/>
</dbReference>
<protein>
    <submittedName>
        <fullName evidence="4">Glycosyltransferase family 32 protein</fullName>
    </submittedName>
</protein>
<dbReference type="STRING" id="602072.A0A1R3R5V2"/>
<feature type="non-terminal residue" evidence="4">
    <location>
        <position position="128"/>
    </location>
</feature>
<dbReference type="EMBL" id="KV907681">
    <property type="protein sequence ID" value="OOF89858.1"/>
    <property type="molecule type" value="Genomic_DNA"/>
</dbReference>
<dbReference type="InterPro" id="IPR007577">
    <property type="entry name" value="GlycoTrfase_DXD_sugar-bd_CS"/>
</dbReference>
<keyword evidence="3" id="KW-0472">Membrane</keyword>
<evidence type="ECO:0000313" key="5">
    <source>
        <dbReference type="Proteomes" id="UP000188318"/>
    </source>
</evidence>
<name>A0A1R3R5V2_ASPC5</name>
<dbReference type="SUPFAM" id="SSF53448">
    <property type="entry name" value="Nucleotide-diphospho-sugar transferases"/>
    <property type="match status" value="1"/>
</dbReference>
<gene>
    <name evidence="4" type="ORF">ASPCADRAFT_37250</name>
</gene>
<evidence type="ECO:0000256" key="2">
    <source>
        <dbReference type="ARBA" id="ARBA00022679"/>
    </source>
</evidence>